<comment type="caution">
    <text evidence="6">The sequence shown here is derived from an EMBL/GenBank/DDBJ whole genome shotgun (WGS) entry which is preliminary data.</text>
</comment>
<evidence type="ECO:0000259" key="5">
    <source>
        <dbReference type="Pfam" id="PF08323"/>
    </source>
</evidence>
<accession>A0A146G9P3</accession>
<feature type="domain" description="Starch synthase catalytic" evidence="5">
    <location>
        <begin position="2"/>
        <end position="237"/>
    </location>
</feature>
<dbReference type="STRING" id="690879.TSACC_22415"/>
<dbReference type="PANTHER" id="PTHR45825:SF11">
    <property type="entry name" value="ALPHA AMYLASE DOMAIN-CONTAINING PROTEIN"/>
    <property type="match status" value="1"/>
</dbReference>
<evidence type="ECO:0000256" key="3">
    <source>
        <dbReference type="ARBA" id="ARBA00022676"/>
    </source>
</evidence>
<keyword evidence="4" id="KW-0808">Transferase</keyword>
<keyword evidence="7" id="KW-1185">Reference proteome</keyword>
<evidence type="ECO:0000313" key="7">
    <source>
        <dbReference type="Proteomes" id="UP000076023"/>
    </source>
</evidence>
<sequence>MNILMASSELSPLIRSGSLADTLASLTSELRTLGHEVSVVLPYYRAIRENKSIKTRKTGVKFTVPVGSGRYPCEIFETKTPAGVQVFLVSRDEYFDRSGVYGTDDRDYQDNAARFIFFTKCVLELARRADPAPQVLHLHSWETALAPALVRDQRLPFRTVLSPHGLEYQGNFWSFDFGLTNLPGDYFSAQGLEYFGSMNCLKGGIIYADAVVLPGERFVDAAQTPDYGCGLDPILREQRHKLVGIPSSDDVLGWRPEADSALTAPYSKAKPAARSKNKEAFLQVAGLTPGVSARTIVTFTNATQQAGVGSLLSSLDRLLVDDVRVALLGTVSDDLTIPLEVARRKHAGKFVHFGEFDEPLARKALAAADLFLAPAAVEPEATWLKRAILYGAAPIAVQCGGLFQYVRDWEVGSNTGNGFVFTRESSDGIVDICRRALRTLDDPAQAEMLLNRNLGTDFSAATIAAAHVNLYERLVYPSYIGRAA</sequence>
<dbReference type="OrthoDB" id="9808590at2"/>
<name>A0A146G9P3_TERSA</name>
<keyword evidence="3" id="KW-0328">Glycosyltransferase</keyword>
<dbReference type="FunCoup" id="A0A146G9P3">
    <property type="interactions" value="271"/>
</dbReference>
<dbReference type="PANTHER" id="PTHR45825">
    <property type="entry name" value="GRANULE-BOUND STARCH SYNTHASE 1, CHLOROPLASTIC/AMYLOPLASTIC"/>
    <property type="match status" value="1"/>
</dbReference>
<comment type="catalytic activity">
    <reaction evidence="1">
        <text>[(1-&gt;4)-alpha-D-glucosyl](n) + ADP-alpha-D-glucose = [(1-&gt;4)-alpha-D-glucosyl](n+1) + ADP + H(+)</text>
        <dbReference type="Rhea" id="RHEA:18189"/>
        <dbReference type="Rhea" id="RHEA-COMP:9584"/>
        <dbReference type="Rhea" id="RHEA-COMP:9587"/>
        <dbReference type="ChEBI" id="CHEBI:15378"/>
        <dbReference type="ChEBI" id="CHEBI:15444"/>
        <dbReference type="ChEBI" id="CHEBI:57498"/>
        <dbReference type="ChEBI" id="CHEBI:456216"/>
        <dbReference type="EC" id="2.4.1.21"/>
    </reaction>
</comment>
<dbReference type="InterPro" id="IPR013534">
    <property type="entry name" value="Starch_synth_cat_dom"/>
</dbReference>
<dbReference type="EC" id="2.4.1.21" evidence="2"/>
<evidence type="ECO:0000313" key="6">
    <source>
        <dbReference type="EMBL" id="GAT33993.1"/>
    </source>
</evidence>
<organism evidence="6 7">
    <name type="scientific">Terrimicrobium sacchariphilum</name>
    <dbReference type="NCBI Taxonomy" id="690879"/>
    <lineage>
        <taxon>Bacteria</taxon>
        <taxon>Pseudomonadati</taxon>
        <taxon>Verrucomicrobiota</taxon>
        <taxon>Terrimicrobiia</taxon>
        <taxon>Terrimicrobiales</taxon>
        <taxon>Terrimicrobiaceae</taxon>
        <taxon>Terrimicrobium</taxon>
    </lineage>
</organism>
<dbReference type="RefSeq" id="WP_075079670.1">
    <property type="nucleotide sequence ID" value="NZ_BDCO01000002.1"/>
</dbReference>
<dbReference type="SUPFAM" id="SSF53756">
    <property type="entry name" value="UDP-Glycosyltransferase/glycogen phosphorylase"/>
    <property type="match status" value="1"/>
</dbReference>
<evidence type="ECO:0000256" key="1">
    <source>
        <dbReference type="ARBA" id="ARBA00001478"/>
    </source>
</evidence>
<dbReference type="GO" id="GO:0009011">
    <property type="term" value="F:alpha-1,4-glucan glucosyltransferase (ADP-glucose donor) activity"/>
    <property type="evidence" value="ECO:0007669"/>
    <property type="project" value="UniProtKB-EC"/>
</dbReference>
<dbReference type="InParanoid" id="A0A146G9P3"/>
<proteinExistence type="predicted"/>
<dbReference type="AlphaFoldDB" id="A0A146G9P3"/>
<protein>
    <recommendedName>
        <fullName evidence="2">starch synthase</fullName>
        <ecNumber evidence="2">2.4.1.21</ecNumber>
    </recommendedName>
</protein>
<dbReference type="EMBL" id="BDCO01000002">
    <property type="protein sequence ID" value="GAT33993.1"/>
    <property type="molecule type" value="Genomic_DNA"/>
</dbReference>
<dbReference type="Proteomes" id="UP000076023">
    <property type="component" value="Unassembled WGS sequence"/>
</dbReference>
<gene>
    <name evidence="6" type="ORF">TSACC_22415</name>
</gene>
<evidence type="ECO:0000256" key="2">
    <source>
        <dbReference type="ARBA" id="ARBA00012588"/>
    </source>
</evidence>
<evidence type="ECO:0000256" key="4">
    <source>
        <dbReference type="ARBA" id="ARBA00022679"/>
    </source>
</evidence>
<dbReference type="Gene3D" id="3.40.50.2000">
    <property type="entry name" value="Glycogen Phosphorylase B"/>
    <property type="match status" value="2"/>
</dbReference>
<dbReference type="Pfam" id="PF08323">
    <property type="entry name" value="Glyco_transf_5"/>
    <property type="match status" value="1"/>
</dbReference>
<reference evidence="7" key="1">
    <citation type="journal article" date="2017" name="Genome Announc.">
        <title>Draft Genome Sequence of Terrimicrobium sacchariphilum NM-5T, a Facultative Anaerobic Soil Bacterium of the Class Spartobacteria.</title>
        <authorList>
            <person name="Qiu Y.L."/>
            <person name="Tourlousse D.M."/>
            <person name="Matsuura N."/>
            <person name="Ohashi A."/>
            <person name="Sekiguchi Y."/>
        </authorList>
    </citation>
    <scope>NUCLEOTIDE SEQUENCE [LARGE SCALE GENOMIC DNA]</scope>
    <source>
        <strain evidence="7">NM-5</strain>
    </source>
</reference>